<name>A0A5B7D5D9_PORTR</name>
<comment type="caution">
    <text evidence="2">The sequence shown here is derived from an EMBL/GenBank/DDBJ whole genome shotgun (WGS) entry which is preliminary data.</text>
</comment>
<dbReference type="Proteomes" id="UP000324222">
    <property type="component" value="Unassembled WGS sequence"/>
</dbReference>
<feature type="chain" id="PRO_5022899822" evidence="1">
    <location>
        <begin position="16"/>
        <end position="106"/>
    </location>
</feature>
<dbReference type="AlphaFoldDB" id="A0A5B7D5D9"/>
<organism evidence="2 3">
    <name type="scientific">Portunus trituberculatus</name>
    <name type="common">Swimming crab</name>
    <name type="synonym">Neptunus trituberculatus</name>
    <dbReference type="NCBI Taxonomy" id="210409"/>
    <lineage>
        <taxon>Eukaryota</taxon>
        <taxon>Metazoa</taxon>
        <taxon>Ecdysozoa</taxon>
        <taxon>Arthropoda</taxon>
        <taxon>Crustacea</taxon>
        <taxon>Multicrustacea</taxon>
        <taxon>Malacostraca</taxon>
        <taxon>Eumalacostraca</taxon>
        <taxon>Eucarida</taxon>
        <taxon>Decapoda</taxon>
        <taxon>Pleocyemata</taxon>
        <taxon>Brachyura</taxon>
        <taxon>Eubrachyura</taxon>
        <taxon>Portunoidea</taxon>
        <taxon>Portunidae</taxon>
        <taxon>Portuninae</taxon>
        <taxon>Portunus</taxon>
    </lineage>
</organism>
<keyword evidence="1" id="KW-0732">Signal</keyword>
<proteinExistence type="predicted"/>
<evidence type="ECO:0000313" key="3">
    <source>
        <dbReference type="Proteomes" id="UP000324222"/>
    </source>
</evidence>
<keyword evidence="3" id="KW-1185">Reference proteome</keyword>
<gene>
    <name evidence="2" type="ORF">E2C01_009268</name>
</gene>
<evidence type="ECO:0000313" key="2">
    <source>
        <dbReference type="EMBL" id="MPC16444.1"/>
    </source>
</evidence>
<dbReference type="EMBL" id="VSRR010000506">
    <property type="protein sequence ID" value="MPC16444.1"/>
    <property type="molecule type" value="Genomic_DNA"/>
</dbReference>
<evidence type="ECO:0000256" key="1">
    <source>
        <dbReference type="SAM" id="SignalP"/>
    </source>
</evidence>
<reference evidence="2 3" key="1">
    <citation type="submission" date="2019-05" db="EMBL/GenBank/DDBJ databases">
        <title>Another draft genome of Portunus trituberculatus and its Hox gene families provides insights of decapod evolution.</title>
        <authorList>
            <person name="Jeong J.-H."/>
            <person name="Song I."/>
            <person name="Kim S."/>
            <person name="Choi T."/>
            <person name="Kim D."/>
            <person name="Ryu S."/>
            <person name="Kim W."/>
        </authorList>
    </citation>
    <scope>NUCLEOTIDE SEQUENCE [LARGE SCALE GENOMIC DNA]</scope>
    <source>
        <tissue evidence="2">Muscle</tissue>
    </source>
</reference>
<feature type="signal peptide" evidence="1">
    <location>
        <begin position="1"/>
        <end position="15"/>
    </location>
</feature>
<accession>A0A5B7D5D9</accession>
<sequence length="106" mass="11370">MVVVMLVVLQVQATSYKIGTASLCLQDHLKVPLSRQPDIKEWSPTDLCSALGAAVLHSEGGDPHEGPSDVHSIYLKAPPLGQVKFGQSFTEVPQGTFNLFPADLLS</sequence>
<protein>
    <submittedName>
        <fullName evidence="2">Uncharacterized protein</fullName>
    </submittedName>
</protein>